<dbReference type="Proteomes" id="UP000596742">
    <property type="component" value="Unassembled WGS sequence"/>
</dbReference>
<dbReference type="SUPFAM" id="SSF101898">
    <property type="entry name" value="NHL repeat"/>
    <property type="match status" value="1"/>
</dbReference>
<gene>
    <name evidence="1" type="ORF">MGAL_10B012642</name>
</gene>
<protein>
    <recommendedName>
        <fullName evidence="3">TRIM2_3</fullName>
    </recommendedName>
</protein>
<dbReference type="InterPro" id="IPR015943">
    <property type="entry name" value="WD40/YVTN_repeat-like_dom_sf"/>
</dbReference>
<evidence type="ECO:0000313" key="2">
    <source>
        <dbReference type="Proteomes" id="UP000596742"/>
    </source>
</evidence>
<organism evidence="1 2">
    <name type="scientific">Mytilus galloprovincialis</name>
    <name type="common">Mediterranean mussel</name>
    <dbReference type="NCBI Taxonomy" id="29158"/>
    <lineage>
        <taxon>Eukaryota</taxon>
        <taxon>Metazoa</taxon>
        <taxon>Spiralia</taxon>
        <taxon>Lophotrochozoa</taxon>
        <taxon>Mollusca</taxon>
        <taxon>Bivalvia</taxon>
        <taxon>Autobranchia</taxon>
        <taxon>Pteriomorphia</taxon>
        <taxon>Mytilida</taxon>
        <taxon>Mytiloidea</taxon>
        <taxon>Mytilidae</taxon>
        <taxon>Mytilinae</taxon>
        <taxon>Mytilus</taxon>
    </lineage>
</organism>
<accession>A0A8B6CF84</accession>
<comment type="caution">
    <text evidence="1">The sequence shown here is derived from an EMBL/GenBank/DDBJ whole genome shotgun (WGS) entry which is preliminary data.</text>
</comment>
<name>A0A8B6CF84_MYTGA</name>
<reference evidence="1" key="1">
    <citation type="submission" date="2018-11" db="EMBL/GenBank/DDBJ databases">
        <authorList>
            <person name="Alioto T."/>
            <person name="Alioto T."/>
        </authorList>
    </citation>
    <scope>NUCLEOTIDE SEQUENCE</scope>
</reference>
<dbReference type="OrthoDB" id="10337178at2759"/>
<proteinExistence type="predicted"/>
<dbReference type="EMBL" id="UYJE01001612">
    <property type="protein sequence ID" value="VDI03635.1"/>
    <property type="molecule type" value="Genomic_DNA"/>
</dbReference>
<dbReference type="Gene3D" id="2.130.10.10">
    <property type="entry name" value="YVTN repeat-like/Quinoprotein amine dehydrogenase"/>
    <property type="match status" value="1"/>
</dbReference>
<keyword evidence="2" id="KW-1185">Reference proteome</keyword>
<evidence type="ECO:0000313" key="1">
    <source>
        <dbReference type="EMBL" id="VDI03635.1"/>
    </source>
</evidence>
<evidence type="ECO:0008006" key="3">
    <source>
        <dbReference type="Google" id="ProtNLM"/>
    </source>
</evidence>
<sequence>MQQAFVKRESEIKTALVDIGSHMAKVKEMQDNVHCIKSIASDFQSFMAMRLISQRAQTEETEQQDLVKSDKCNWVKISVIPYDVKSREHRPSSIGQINVQTNYKKVTMKMRKSREAQLIGQIGTSRNSETIQLRLKLKCKIPCNYVELQIMDGVILSTGEFIFCDRKNSRLIITNSKGIVVRTITLLFRPNRIAIIDEKSIAVTTADRVNIVDFKTGKVLRTIAEGFTTRSISLHNKNFIIENLGKGYVFTDLYGKIKKSMPITFSKDFYHHPVILKDQLYYAEQDGSEVVCMDLEGKQLWKVKDKHLVSPYGMTSDNSSLLFVCGIKSNNIFVISADGKTFKEIVAPNEHLNGAISAYFNKLKQELLIVTQNGNFSVYDVI</sequence>
<dbReference type="AlphaFoldDB" id="A0A8B6CF84"/>